<organism evidence="1 2">
    <name type="scientific">Manduca sexta</name>
    <name type="common">Tobacco hawkmoth</name>
    <name type="synonym">Tobacco hornworm</name>
    <dbReference type="NCBI Taxonomy" id="7130"/>
    <lineage>
        <taxon>Eukaryota</taxon>
        <taxon>Metazoa</taxon>
        <taxon>Ecdysozoa</taxon>
        <taxon>Arthropoda</taxon>
        <taxon>Hexapoda</taxon>
        <taxon>Insecta</taxon>
        <taxon>Pterygota</taxon>
        <taxon>Neoptera</taxon>
        <taxon>Endopterygota</taxon>
        <taxon>Lepidoptera</taxon>
        <taxon>Glossata</taxon>
        <taxon>Ditrysia</taxon>
        <taxon>Bombycoidea</taxon>
        <taxon>Sphingidae</taxon>
        <taxon>Sphinginae</taxon>
        <taxon>Sphingini</taxon>
        <taxon>Manduca</taxon>
    </lineage>
</organism>
<reference evidence="1" key="1">
    <citation type="journal article" date="2016" name="Insect Biochem. Mol. Biol.">
        <title>Multifaceted biological insights from a draft genome sequence of the tobacco hornworm moth, Manduca sexta.</title>
        <authorList>
            <person name="Kanost M.R."/>
            <person name="Arrese E.L."/>
            <person name="Cao X."/>
            <person name="Chen Y.R."/>
            <person name="Chellapilla S."/>
            <person name="Goldsmith M.R."/>
            <person name="Grosse-Wilde E."/>
            <person name="Heckel D.G."/>
            <person name="Herndon N."/>
            <person name="Jiang H."/>
            <person name="Papanicolaou A."/>
            <person name="Qu J."/>
            <person name="Soulages J.L."/>
            <person name="Vogel H."/>
            <person name="Walters J."/>
            <person name="Waterhouse R.M."/>
            <person name="Ahn S.J."/>
            <person name="Almeida F.C."/>
            <person name="An C."/>
            <person name="Aqrawi P."/>
            <person name="Bretschneider A."/>
            <person name="Bryant W.B."/>
            <person name="Bucks S."/>
            <person name="Chao H."/>
            <person name="Chevignon G."/>
            <person name="Christen J.M."/>
            <person name="Clarke D.F."/>
            <person name="Dittmer N.T."/>
            <person name="Ferguson L.C.F."/>
            <person name="Garavelou S."/>
            <person name="Gordon K.H.J."/>
            <person name="Gunaratna R.T."/>
            <person name="Han Y."/>
            <person name="Hauser F."/>
            <person name="He Y."/>
            <person name="Heidel-Fischer H."/>
            <person name="Hirsh A."/>
            <person name="Hu Y."/>
            <person name="Jiang H."/>
            <person name="Kalra D."/>
            <person name="Klinner C."/>
            <person name="Konig C."/>
            <person name="Kovar C."/>
            <person name="Kroll A.R."/>
            <person name="Kuwar S.S."/>
            <person name="Lee S.L."/>
            <person name="Lehman R."/>
            <person name="Li K."/>
            <person name="Li Z."/>
            <person name="Liang H."/>
            <person name="Lovelace S."/>
            <person name="Lu Z."/>
            <person name="Mansfield J.H."/>
            <person name="McCulloch K.J."/>
            <person name="Mathew T."/>
            <person name="Morton B."/>
            <person name="Muzny D.M."/>
            <person name="Neunemann D."/>
            <person name="Ongeri F."/>
            <person name="Pauchet Y."/>
            <person name="Pu L.L."/>
            <person name="Pyrousis I."/>
            <person name="Rao X.J."/>
            <person name="Redding A."/>
            <person name="Roesel C."/>
            <person name="Sanchez-Gracia A."/>
            <person name="Schaack S."/>
            <person name="Shukla A."/>
            <person name="Tetreau G."/>
            <person name="Wang Y."/>
            <person name="Xiong G.H."/>
            <person name="Traut W."/>
            <person name="Walsh T.K."/>
            <person name="Worley K.C."/>
            <person name="Wu D."/>
            <person name="Wu W."/>
            <person name="Wu Y.Q."/>
            <person name="Zhang X."/>
            <person name="Zou Z."/>
            <person name="Zucker H."/>
            <person name="Briscoe A.D."/>
            <person name="Burmester T."/>
            <person name="Clem R.J."/>
            <person name="Feyereisen R."/>
            <person name="Grimmelikhuijzen C.J.P."/>
            <person name="Hamodrakas S.J."/>
            <person name="Hansson B.S."/>
            <person name="Huguet E."/>
            <person name="Jermiin L.S."/>
            <person name="Lan Q."/>
            <person name="Lehman H.K."/>
            <person name="Lorenzen M."/>
            <person name="Merzendorfer H."/>
            <person name="Michalopoulos I."/>
            <person name="Morton D.B."/>
            <person name="Muthukrishnan S."/>
            <person name="Oakeshott J.G."/>
            <person name="Palmer W."/>
            <person name="Park Y."/>
            <person name="Passarelli A.L."/>
            <person name="Rozas J."/>
            <person name="Schwartz L.M."/>
            <person name="Smith W."/>
            <person name="Southgate A."/>
            <person name="Vilcinskas A."/>
            <person name="Vogt R."/>
            <person name="Wang P."/>
            <person name="Werren J."/>
            <person name="Yu X.Q."/>
            <person name="Zhou J.J."/>
            <person name="Brown S.J."/>
            <person name="Scherer S.E."/>
            <person name="Richards S."/>
            <person name="Blissard G.W."/>
        </authorList>
    </citation>
    <scope>NUCLEOTIDE SEQUENCE</scope>
</reference>
<evidence type="ECO:0000313" key="2">
    <source>
        <dbReference type="Proteomes" id="UP000791440"/>
    </source>
</evidence>
<keyword evidence="2" id="KW-1185">Reference proteome</keyword>
<comment type="caution">
    <text evidence="1">The sequence shown here is derived from an EMBL/GenBank/DDBJ whole genome shotgun (WGS) entry which is preliminary data.</text>
</comment>
<sequence length="380" mass="43255">MSSKVSNTASKSTCNRYTSNAYRYNCKNKSASRIVVPKKILISKKLTGSTDEGKSSSAGVISNALPKVKKTAKSDLSFNKKPVRKASSLDVCRKCGDSLQNRNTDSQSEISRYKTNQNLCTTSFNTNNRNNTNCERTKSVQQYYMNENFDLSTESVHETEHIRKTSLNTIKELPEARTISDDTIFRIHSESESENGFLDVDDEDVIKSLKEFRNKNYFECHSARSRIKNVGSATALGDHQCVYRFYLNDRLFPVPLNTDYNNQIRCVECHLPMEMKPQDSNKINGTIQAKVKLGDELKDTMLLLPAKEPLIIKEKRTEDRSNLEEVYFGVIKLDINGNSMFGSTQPNNSFALKYQKGYKEYVNRYSDCYKGVDQNDVIVI</sequence>
<gene>
    <name evidence="1" type="ORF">O3G_MSEX010516</name>
</gene>
<protein>
    <submittedName>
        <fullName evidence="1">Uncharacterized protein</fullName>
    </submittedName>
</protein>
<dbReference type="Proteomes" id="UP000791440">
    <property type="component" value="Unassembled WGS sequence"/>
</dbReference>
<dbReference type="AlphaFoldDB" id="A0A921ZHF5"/>
<dbReference type="EMBL" id="JH668558">
    <property type="protein sequence ID" value="KAG6457844.1"/>
    <property type="molecule type" value="Genomic_DNA"/>
</dbReference>
<reference evidence="1" key="2">
    <citation type="submission" date="2020-12" db="EMBL/GenBank/DDBJ databases">
        <authorList>
            <person name="Kanost M."/>
        </authorList>
    </citation>
    <scope>NUCLEOTIDE SEQUENCE</scope>
</reference>
<evidence type="ECO:0000313" key="1">
    <source>
        <dbReference type="EMBL" id="KAG6457844.1"/>
    </source>
</evidence>
<name>A0A921ZHF5_MANSE</name>
<proteinExistence type="predicted"/>
<accession>A0A921ZHF5</accession>